<proteinExistence type="predicted"/>
<accession>A0A7J5B7M6</accession>
<organism evidence="1 2">
    <name type="scientific">Gulosibacter chungangensis</name>
    <dbReference type="NCBI Taxonomy" id="979746"/>
    <lineage>
        <taxon>Bacteria</taxon>
        <taxon>Bacillati</taxon>
        <taxon>Actinomycetota</taxon>
        <taxon>Actinomycetes</taxon>
        <taxon>Micrococcales</taxon>
        <taxon>Microbacteriaceae</taxon>
        <taxon>Gulosibacter</taxon>
    </lineage>
</organism>
<dbReference type="OrthoDB" id="3491142at2"/>
<protein>
    <recommendedName>
        <fullName evidence="3">Asparagine synthase</fullName>
    </recommendedName>
</protein>
<dbReference type="AlphaFoldDB" id="A0A7J5B7M6"/>
<keyword evidence="2" id="KW-1185">Reference proteome</keyword>
<comment type="caution">
    <text evidence="1">The sequence shown here is derived from an EMBL/GenBank/DDBJ whole genome shotgun (WGS) entry which is preliminary data.</text>
</comment>
<dbReference type="Proteomes" id="UP000433493">
    <property type="component" value="Unassembled WGS sequence"/>
</dbReference>
<evidence type="ECO:0008006" key="3">
    <source>
        <dbReference type="Google" id="ProtNLM"/>
    </source>
</evidence>
<reference evidence="1 2" key="1">
    <citation type="submission" date="2019-09" db="EMBL/GenBank/DDBJ databases">
        <title>Phylogeny of genus Pseudoclavibacter and closely related genus.</title>
        <authorList>
            <person name="Li Y."/>
        </authorList>
    </citation>
    <scope>NUCLEOTIDE SEQUENCE [LARGE SCALE GENOMIC DNA]</scope>
    <source>
        <strain evidence="1 2">KCTC 13959</strain>
    </source>
</reference>
<dbReference type="InterPro" id="IPR014729">
    <property type="entry name" value="Rossmann-like_a/b/a_fold"/>
</dbReference>
<dbReference type="Gene3D" id="3.40.50.620">
    <property type="entry name" value="HUPs"/>
    <property type="match status" value="1"/>
</dbReference>
<sequence length="570" mass="62767">MFVDITTNGGSLLLWHPAGIRDGLVVKKGRWTAATAPKTASRLLDGVYSAGGTIRYGDDTYGSFAAIKGDKSTDRITAWNTAPTLEAIHYGQDADFIYVSNRPITIAIAMAAVSRRQIRTSRDYLLEYINFGFSVSGCTPFDGVRVLPPRTALSIGSGRLQLIAAPVGHETTLESNEDPRRTGTAELVTALRESTARLLDSQPKDEIQLRLSGGVDSRLLLGLLKEHPVENITAVCQGGADSEEVMVAAQLAALAGIELIVKTPELIDPSGFVDSMRQSIGEAQGLIPSEALVSPYAVADPMNVGESLAAGQWPLFKGVLERTANNALEAAWHLLLDRSASVLSPRHNRDSERAIQDWAASVPAFTNLELLYMYGRDIRSSRYLQPHATQLDREAEVLYPYVDSQVTAVADALPIMNRMRQITAFLAIQEIWPEALQVPLANDGRFRFEATGPLEGISGDHYLERTAKPEPYTGPVDDTAFDAAKDRDFFASPISSASRYVTTSPRWRELRRYLAPEFRGIVEQAAKYQEKSARGLAPSDKSPRWLQLMTWRLVLADLWLEGDWVPKIRR</sequence>
<evidence type="ECO:0000313" key="1">
    <source>
        <dbReference type="EMBL" id="KAB1640826.1"/>
    </source>
</evidence>
<gene>
    <name evidence="1" type="ORF">F8O05_14090</name>
</gene>
<dbReference type="EMBL" id="WBKB01000012">
    <property type="protein sequence ID" value="KAB1640826.1"/>
    <property type="molecule type" value="Genomic_DNA"/>
</dbReference>
<dbReference type="SUPFAM" id="SSF52402">
    <property type="entry name" value="Adenine nucleotide alpha hydrolases-like"/>
    <property type="match status" value="1"/>
</dbReference>
<dbReference type="RefSeq" id="WP_158053387.1">
    <property type="nucleotide sequence ID" value="NZ_WBKB01000012.1"/>
</dbReference>
<name>A0A7J5B7M6_9MICO</name>
<evidence type="ECO:0000313" key="2">
    <source>
        <dbReference type="Proteomes" id="UP000433493"/>
    </source>
</evidence>